<comment type="subcellular location">
    <subcellularLocation>
        <location evidence="1">Vacuole membrane</location>
        <topology evidence="1">Lipid-anchor</topology>
    </subcellularLocation>
</comment>
<keyword evidence="3" id="KW-0926">Vacuole</keyword>
<comment type="similarity">
    <text evidence="2">Belongs to the beta-catenin family.</text>
</comment>
<gene>
    <name evidence="9" type="ORF">FSP39_000370</name>
</gene>
<dbReference type="SMART" id="SM00185">
    <property type="entry name" value="ARM"/>
    <property type="match status" value="7"/>
</dbReference>
<keyword evidence="4" id="KW-0677">Repeat</keyword>
<dbReference type="PANTHER" id="PTHR47249">
    <property type="entry name" value="VACUOLAR PROTEIN 8"/>
    <property type="match status" value="1"/>
</dbReference>
<evidence type="ECO:0000256" key="8">
    <source>
        <dbReference type="PROSITE-ProRule" id="PRU00259"/>
    </source>
</evidence>
<feature type="repeat" description="ARM" evidence="8">
    <location>
        <begin position="170"/>
        <end position="212"/>
    </location>
</feature>
<sequence>HSGTNHQFDITIERPKPDVLQEVIDFLKKILDFCLCCVTCGCYRKQGETDGLDADEYGMILLDNERQAVQNLLQYLENESSGEPVLTKEHVRAMCILSYSDNAELQRSAALCFTEVSERTKAPLTGEQARPLVELLRSHDSQVQKSATLAISNFALKGPDSNKDILVKCGVLDPLIELLYSRNLEVQCNTCGCITALATTDAIKQSIVSDHGVKPLLKLMKSSDLRVQRNASGAILNLTHIQSNRNELVLHGAIPVLVELIHSPDSDVQYYSAAALSNLAVNDKHRTMMVKCQACFALRNLACEEETQSLIVSYGSLPFLHDIINTSKHETLAAAVACVRNLSILRSNEGAVVSENLVPTLCQILCDSSNPEAQKHAAGTVRNLAVGDYVRVLIENDCVEALTFVLLDMESKMPVLLEVTAALAVLADEDDVKHKLLQLHGGKSFNKLVRLASLSTNTEIQYNCAGTIGQISLIEIPQTIKEANIKGIVLYIDMFLKSPQPSFVHIALWTLNQILKDALFLKAFQEQSIDSVINDLQASPTTTTIEELTFSVLQKLNGEMNSSNSSDD</sequence>
<dbReference type="InterPro" id="IPR016024">
    <property type="entry name" value="ARM-type_fold"/>
</dbReference>
<feature type="repeat" description="ARM" evidence="8">
    <location>
        <begin position="211"/>
        <end position="253"/>
    </location>
</feature>
<keyword evidence="5" id="KW-0472">Membrane</keyword>
<reference evidence="9" key="1">
    <citation type="submission" date="2019-08" db="EMBL/GenBank/DDBJ databases">
        <title>The improved chromosome-level genome for the pearl oyster Pinctada fucata martensii using PacBio sequencing and Hi-C.</title>
        <authorList>
            <person name="Zheng Z."/>
        </authorList>
    </citation>
    <scope>NUCLEOTIDE SEQUENCE</scope>
    <source>
        <strain evidence="9">ZZ-2019</strain>
        <tissue evidence="9">Adductor muscle</tissue>
    </source>
</reference>
<evidence type="ECO:0000256" key="5">
    <source>
        <dbReference type="ARBA" id="ARBA00023136"/>
    </source>
</evidence>
<dbReference type="Gene3D" id="1.25.10.10">
    <property type="entry name" value="Leucine-rich Repeat Variant"/>
    <property type="match status" value="3"/>
</dbReference>
<dbReference type="Proteomes" id="UP001186944">
    <property type="component" value="Unassembled WGS sequence"/>
</dbReference>
<evidence type="ECO:0000313" key="10">
    <source>
        <dbReference type="Proteomes" id="UP001186944"/>
    </source>
</evidence>
<keyword evidence="10" id="KW-1185">Reference proteome</keyword>
<protein>
    <recommendedName>
        <fullName evidence="7">Vacuolar protein 8</fullName>
    </recommendedName>
</protein>
<dbReference type="EMBL" id="VSWD01000011">
    <property type="protein sequence ID" value="KAK3087016.1"/>
    <property type="molecule type" value="Genomic_DNA"/>
</dbReference>
<accession>A0AA88XKH1</accession>
<evidence type="ECO:0000313" key="9">
    <source>
        <dbReference type="EMBL" id="KAK3087016.1"/>
    </source>
</evidence>
<dbReference type="GO" id="GO:0043495">
    <property type="term" value="F:protein-membrane adaptor activity"/>
    <property type="evidence" value="ECO:0007669"/>
    <property type="project" value="InterPro"/>
</dbReference>
<proteinExistence type="inferred from homology"/>
<evidence type="ECO:0000256" key="6">
    <source>
        <dbReference type="ARBA" id="ARBA00023288"/>
    </source>
</evidence>
<dbReference type="GO" id="GO:0005774">
    <property type="term" value="C:vacuolar membrane"/>
    <property type="evidence" value="ECO:0007669"/>
    <property type="project" value="UniProtKB-SubCell"/>
</dbReference>
<evidence type="ECO:0000256" key="3">
    <source>
        <dbReference type="ARBA" id="ARBA00022554"/>
    </source>
</evidence>
<organism evidence="9 10">
    <name type="scientific">Pinctada imbricata</name>
    <name type="common">Atlantic pearl-oyster</name>
    <name type="synonym">Pinctada martensii</name>
    <dbReference type="NCBI Taxonomy" id="66713"/>
    <lineage>
        <taxon>Eukaryota</taxon>
        <taxon>Metazoa</taxon>
        <taxon>Spiralia</taxon>
        <taxon>Lophotrochozoa</taxon>
        <taxon>Mollusca</taxon>
        <taxon>Bivalvia</taxon>
        <taxon>Autobranchia</taxon>
        <taxon>Pteriomorphia</taxon>
        <taxon>Pterioida</taxon>
        <taxon>Pterioidea</taxon>
        <taxon>Pteriidae</taxon>
        <taxon>Pinctada</taxon>
    </lineage>
</organism>
<dbReference type="Pfam" id="PF00514">
    <property type="entry name" value="Arm"/>
    <property type="match status" value="4"/>
</dbReference>
<dbReference type="InterPro" id="IPR011989">
    <property type="entry name" value="ARM-like"/>
</dbReference>
<dbReference type="InterPro" id="IPR000225">
    <property type="entry name" value="Armadillo"/>
</dbReference>
<dbReference type="InterPro" id="IPR045156">
    <property type="entry name" value="Vac8"/>
</dbReference>
<comment type="caution">
    <text evidence="9">The sequence shown here is derived from an EMBL/GenBank/DDBJ whole genome shotgun (WGS) entry which is preliminary data.</text>
</comment>
<dbReference type="PANTHER" id="PTHR47249:SF1">
    <property type="entry name" value="VACUOLAR PROTEIN 8"/>
    <property type="match status" value="1"/>
</dbReference>
<dbReference type="SUPFAM" id="SSF48371">
    <property type="entry name" value="ARM repeat"/>
    <property type="match status" value="2"/>
</dbReference>
<feature type="repeat" description="ARM" evidence="8">
    <location>
        <begin position="252"/>
        <end position="294"/>
    </location>
</feature>
<dbReference type="GO" id="GO:0071562">
    <property type="term" value="P:nucleus-vacuole junction assembly"/>
    <property type="evidence" value="ECO:0007669"/>
    <property type="project" value="InterPro"/>
</dbReference>
<feature type="non-terminal residue" evidence="9">
    <location>
        <position position="1"/>
    </location>
</feature>
<evidence type="ECO:0000256" key="4">
    <source>
        <dbReference type="ARBA" id="ARBA00022737"/>
    </source>
</evidence>
<evidence type="ECO:0000256" key="1">
    <source>
        <dbReference type="ARBA" id="ARBA00004592"/>
    </source>
</evidence>
<dbReference type="AlphaFoldDB" id="A0AA88XKH1"/>
<dbReference type="PROSITE" id="PS50176">
    <property type="entry name" value="ARM_REPEAT"/>
    <property type="match status" value="3"/>
</dbReference>
<evidence type="ECO:0000256" key="7">
    <source>
        <dbReference type="ARBA" id="ARBA00026209"/>
    </source>
</evidence>
<name>A0AA88XKH1_PINIB</name>
<evidence type="ECO:0000256" key="2">
    <source>
        <dbReference type="ARBA" id="ARBA00005462"/>
    </source>
</evidence>
<keyword evidence="6" id="KW-0449">Lipoprotein</keyword>